<dbReference type="AlphaFoldDB" id="A0A178MX92"/>
<evidence type="ECO:0000256" key="2">
    <source>
        <dbReference type="SAM" id="SignalP"/>
    </source>
</evidence>
<feature type="region of interest" description="Disordered" evidence="1">
    <location>
        <begin position="226"/>
        <end position="258"/>
    </location>
</feature>
<accession>A0A178MX92</accession>
<feature type="chain" id="PRO_5008092327" description="SPOR domain-containing protein" evidence="2">
    <location>
        <begin position="24"/>
        <end position="258"/>
    </location>
</feature>
<evidence type="ECO:0000256" key="1">
    <source>
        <dbReference type="SAM" id="MobiDB-lite"/>
    </source>
</evidence>
<dbReference type="Proteomes" id="UP000078543">
    <property type="component" value="Unassembled WGS sequence"/>
</dbReference>
<dbReference type="STRING" id="1437059.A6A05_08305"/>
<keyword evidence="2" id="KW-0732">Signal</keyword>
<name>A0A178MX92_9PROT</name>
<comment type="caution">
    <text evidence="3">The sequence shown here is derived from an EMBL/GenBank/DDBJ whole genome shotgun (WGS) entry which is preliminary data.</text>
</comment>
<sequence>MLTLMMGLSACAIPPAISIASLAADGVLLAATGKSKTDHGLSLATGRDCATFRIFDDQNVCQDDVVAQIEPMPAEVERELDRLRSPSVATAPPPRVALATAFAGTSGVTVAQLTMPRHLSSADVRGAQSRAPSPVPVAVAVASPGPFKVALVAPPKSTVLQRAGYKSGRAIAANAGARFKAAKLTKKVATVGPSRKAGKKVASLANGTAKGGVSVAKGLARKVSALAPNRGAAPPPLPPVSRKVSSAQTGHAVQLAMR</sequence>
<reference evidence="3 4" key="1">
    <citation type="submission" date="2016-04" db="EMBL/GenBank/DDBJ databases">
        <title>Draft genome sequence of freshwater magnetotactic bacteria Magnetospirillum marisnigri SP-1 and Magnetospirillum moscoviense BB-1.</title>
        <authorList>
            <person name="Koziaeva V."/>
            <person name="Dziuba M.V."/>
            <person name="Ivanov T.M."/>
            <person name="Kuznetsov B."/>
            <person name="Grouzdev D.S."/>
        </authorList>
    </citation>
    <scope>NUCLEOTIDE SEQUENCE [LARGE SCALE GENOMIC DNA]</scope>
    <source>
        <strain evidence="3 4">BB-1</strain>
    </source>
</reference>
<keyword evidence="4" id="KW-1185">Reference proteome</keyword>
<dbReference type="EMBL" id="LWQU01000095">
    <property type="protein sequence ID" value="OAN55746.1"/>
    <property type="molecule type" value="Genomic_DNA"/>
</dbReference>
<gene>
    <name evidence="3" type="ORF">A6A05_08305</name>
</gene>
<proteinExistence type="predicted"/>
<evidence type="ECO:0008006" key="5">
    <source>
        <dbReference type="Google" id="ProtNLM"/>
    </source>
</evidence>
<protein>
    <recommendedName>
        <fullName evidence="5">SPOR domain-containing protein</fullName>
    </recommendedName>
</protein>
<feature type="signal peptide" evidence="2">
    <location>
        <begin position="1"/>
        <end position="23"/>
    </location>
</feature>
<evidence type="ECO:0000313" key="3">
    <source>
        <dbReference type="EMBL" id="OAN55746.1"/>
    </source>
</evidence>
<evidence type="ECO:0000313" key="4">
    <source>
        <dbReference type="Proteomes" id="UP000078543"/>
    </source>
</evidence>
<organism evidence="3 4">
    <name type="scientific">Magnetospirillum moscoviense</name>
    <dbReference type="NCBI Taxonomy" id="1437059"/>
    <lineage>
        <taxon>Bacteria</taxon>
        <taxon>Pseudomonadati</taxon>
        <taxon>Pseudomonadota</taxon>
        <taxon>Alphaproteobacteria</taxon>
        <taxon>Rhodospirillales</taxon>
        <taxon>Rhodospirillaceae</taxon>
        <taxon>Magnetospirillum</taxon>
    </lineage>
</organism>